<accession>A0ABU3XCM5</accession>
<sequence>MNITSEKFDQIGGKDVTAYTLKNSNGISMTCINYGCIITKLITPDKEGNFENIVLGFDSLKDYHNYSSYFGAVVGRVAGRIKDGEFELDGKKYKLAKNDGNNHLHGGERGFDQVIWNATPFKAEGKVGVEFTYLSPDGEEGYPGNLELSVTYELNNSDELTIFYGAFTDKKTIVNITNHSYFNLSGNLKCHILNHKLQIESDEFLELNNDLLPTGKFIRVDNTVFDFRKGREIVEGAQSADPQNVLAGNGYDHPFLLREDSSGVKIVLKDSQSGRMLRMETNEPCVVLYTGNQLTDNFEIRGVRSKKYGALCLETQGLPDAVNHENFKSIVLEKGQEYSRYTKYKFSV</sequence>
<keyword evidence="6 8" id="KW-0413">Isomerase</keyword>
<evidence type="ECO:0000256" key="6">
    <source>
        <dbReference type="ARBA" id="ARBA00023235"/>
    </source>
</evidence>
<gene>
    <name evidence="9" type="ORF">RYX56_14840</name>
</gene>
<dbReference type="PANTHER" id="PTHR10091">
    <property type="entry name" value="ALDOSE-1-EPIMERASE"/>
    <property type="match status" value="1"/>
</dbReference>
<dbReference type="InterPro" id="IPR015443">
    <property type="entry name" value="Aldose_1-epimerase"/>
</dbReference>
<keyword evidence="7 8" id="KW-0119">Carbohydrate metabolism</keyword>
<evidence type="ECO:0000313" key="10">
    <source>
        <dbReference type="Proteomes" id="UP001287282"/>
    </source>
</evidence>
<comment type="pathway">
    <text evidence="2 8">Carbohydrate metabolism; hexose metabolism.</text>
</comment>
<evidence type="ECO:0000313" key="9">
    <source>
        <dbReference type="EMBL" id="MDV2685640.1"/>
    </source>
</evidence>
<dbReference type="GO" id="GO:0016853">
    <property type="term" value="F:isomerase activity"/>
    <property type="evidence" value="ECO:0007669"/>
    <property type="project" value="UniProtKB-KW"/>
</dbReference>
<reference evidence="9 10" key="1">
    <citation type="submission" date="2023-10" db="EMBL/GenBank/DDBJ databases">
        <title>Screening of Alkalihalobacillus lindianensis BZ-TG-R113 and Its Alleviation of Salt Stress on Rapeseed Growth.</title>
        <authorList>
            <person name="Zhao B."/>
            <person name="Guo T."/>
        </authorList>
    </citation>
    <scope>NUCLEOTIDE SEQUENCE [LARGE SCALE GENOMIC DNA]</scope>
    <source>
        <strain evidence="9 10">BZ-TG-R113</strain>
    </source>
</reference>
<dbReference type="NCBIfam" id="NF008277">
    <property type="entry name" value="PRK11055.1"/>
    <property type="match status" value="1"/>
</dbReference>
<dbReference type="EMBL" id="JAWJBA010000004">
    <property type="protein sequence ID" value="MDV2685640.1"/>
    <property type="molecule type" value="Genomic_DNA"/>
</dbReference>
<dbReference type="InterPro" id="IPR014718">
    <property type="entry name" value="GH-type_carb-bd"/>
</dbReference>
<dbReference type="Gene3D" id="2.70.98.10">
    <property type="match status" value="1"/>
</dbReference>
<dbReference type="InterPro" id="IPR018052">
    <property type="entry name" value="Ald1_epimerase_CS"/>
</dbReference>
<dbReference type="PANTHER" id="PTHR10091:SF0">
    <property type="entry name" value="GALACTOSE MUTAROTASE"/>
    <property type="match status" value="1"/>
</dbReference>
<dbReference type="InterPro" id="IPR011013">
    <property type="entry name" value="Gal_mutarotase_sf_dom"/>
</dbReference>
<dbReference type="CDD" id="cd09019">
    <property type="entry name" value="galactose_mutarotase_like"/>
    <property type="match status" value="1"/>
</dbReference>
<protein>
    <recommendedName>
        <fullName evidence="5 8">Aldose 1-epimerase</fullName>
        <ecNumber evidence="4 8">5.1.3.3</ecNumber>
    </recommendedName>
</protein>
<dbReference type="EC" id="5.1.3.3" evidence="4 8"/>
<comment type="similarity">
    <text evidence="3 8">Belongs to the aldose epimerase family.</text>
</comment>
<evidence type="ECO:0000256" key="7">
    <source>
        <dbReference type="ARBA" id="ARBA00023277"/>
    </source>
</evidence>
<dbReference type="SUPFAM" id="SSF74650">
    <property type="entry name" value="Galactose mutarotase-like"/>
    <property type="match status" value="1"/>
</dbReference>
<dbReference type="InterPro" id="IPR047215">
    <property type="entry name" value="Galactose_mutarotase-like"/>
</dbReference>
<evidence type="ECO:0000256" key="8">
    <source>
        <dbReference type="PIRNR" id="PIRNR005096"/>
    </source>
</evidence>
<evidence type="ECO:0000256" key="5">
    <source>
        <dbReference type="ARBA" id="ARBA00014165"/>
    </source>
</evidence>
<dbReference type="InterPro" id="IPR008183">
    <property type="entry name" value="Aldose_1/G6P_1-epimerase"/>
</dbReference>
<evidence type="ECO:0000256" key="4">
    <source>
        <dbReference type="ARBA" id="ARBA00013185"/>
    </source>
</evidence>
<evidence type="ECO:0000256" key="1">
    <source>
        <dbReference type="ARBA" id="ARBA00001614"/>
    </source>
</evidence>
<comment type="catalytic activity">
    <reaction evidence="1 8">
        <text>alpha-D-glucose = beta-D-glucose</text>
        <dbReference type="Rhea" id="RHEA:10264"/>
        <dbReference type="ChEBI" id="CHEBI:15903"/>
        <dbReference type="ChEBI" id="CHEBI:17925"/>
        <dbReference type="EC" id="5.1.3.3"/>
    </reaction>
</comment>
<dbReference type="Pfam" id="PF01263">
    <property type="entry name" value="Aldose_epim"/>
    <property type="match status" value="1"/>
</dbReference>
<evidence type="ECO:0000256" key="2">
    <source>
        <dbReference type="ARBA" id="ARBA00005028"/>
    </source>
</evidence>
<dbReference type="PROSITE" id="PS00545">
    <property type="entry name" value="ALDOSE_1_EPIMERASE"/>
    <property type="match status" value="1"/>
</dbReference>
<dbReference type="RefSeq" id="WP_317122810.1">
    <property type="nucleotide sequence ID" value="NZ_JAWJBA010000004.1"/>
</dbReference>
<keyword evidence="10" id="KW-1185">Reference proteome</keyword>
<evidence type="ECO:0000256" key="3">
    <source>
        <dbReference type="ARBA" id="ARBA00006206"/>
    </source>
</evidence>
<dbReference type="Proteomes" id="UP001287282">
    <property type="component" value="Unassembled WGS sequence"/>
</dbReference>
<proteinExistence type="inferred from homology"/>
<name>A0ABU3XCM5_9BACI</name>
<comment type="caution">
    <text evidence="9">The sequence shown here is derived from an EMBL/GenBank/DDBJ whole genome shotgun (WGS) entry which is preliminary data.</text>
</comment>
<organism evidence="9 10">
    <name type="scientific">Alkalihalophilus lindianensis</name>
    <dbReference type="NCBI Taxonomy" id="1630542"/>
    <lineage>
        <taxon>Bacteria</taxon>
        <taxon>Bacillati</taxon>
        <taxon>Bacillota</taxon>
        <taxon>Bacilli</taxon>
        <taxon>Bacillales</taxon>
        <taxon>Bacillaceae</taxon>
        <taxon>Alkalihalophilus</taxon>
    </lineage>
</organism>
<dbReference type="PIRSF" id="PIRSF005096">
    <property type="entry name" value="GALM"/>
    <property type="match status" value="1"/>
</dbReference>